<evidence type="ECO:0000313" key="18">
    <source>
        <dbReference type="EMBL" id="GAV46721.1"/>
    </source>
</evidence>
<gene>
    <name evidence="18" type="ORF">ZYGR_0A03160</name>
</gene>
<keyword evidence="9" id="KW-0735">Signal-anchor</keyword>
<dbReference type="OrthoDB" id="258495at2759"/>
<feature type="compositionally biased region" description="Basic and acidic residues" evidence="14">
    <location>
        <begin position="508"/>
        <end position="523"/>
    </location>
</feature>
<evidence type="ECO:0000256" key="8">
    <source>
        <dbReference type="ARBA" id="ARBA00022927"/>
    </source>
</evidence>
<evidence type="ECO:0000256" key="2">
    <source>
        <dbReference type="ARBA" id="ARBA00004639"/>
    </source>
</evidence>
<evidence type="ECO:0000259" key="17">
    <source>
        <dbReference type="PROSITE" id="PS50188"/>
    </source>
</evidence>
<keyword evidence="11 15" id="KW-0472">Membrane</keyword>
<evidence type="ECO:0000256" key="10">
    <source>
        <dbReference type="ARBA" id="ARBA00022989"/>
    </source>
</evidence>
<dbReference type="AlphaFoldDB" id="A0A1Q2ZTE2"/>
<evidence type="ECO:0000256" key="16">
    <source>
        <dbReference type="SAM" id="SignalP"/>
    </source>
</evidence>
<keyword evidence="8" id="KW-0653">Protein transport</keyword>
<keyword evidence="6 15" id="KW-0812">Transmembrane</keyword>
<protein>
    <recommendedName>
        <fullName evidence="17">B30.2/SPRY domain-containing protein</fullName>
    </recommendedName>
</protein>
<evidence type="ECO:0000256" key="13">
    <source>
        <dbReference type="ARBA" id="ARBA00025244"/>
    </source>
</evidence>
<evidence type="ECO:0000256" key="4">
    <source>
        <dbReference type="ARBA" id="ARBA00022448"/>
    </source>
</evidence>
<dbReference type="GO" id="GO:0005774">
    <property type="term" value="C:vacuolar membrane"/>
    <property type="evidence" value="ECO:0007669"/>
    <property type="project" value="UniProtKB-SubCell"/>
</dbReference>
<dbReference type="SUPFAM" id="SSF49899">
    <property type="entry name" value="Concanavalin A-like lectins/glucanases"/>
    <property type="match status" value="1"/>
</dbReference>
<dbReference type="InterPro" id="IPR013320">
    <property type="entry name" value="ConA-like_dom_sf"/>
</dbReference>
<comment type="subcellular location">
    <subcellularLocation>
        <location evidence="2">Endosome membrane</location>
        <topology evidence="2">Single-pass type II membrane protein</topology>
    </subcellularLocation>
    <subcellularLocation>
        <location evidence="1">Vacuole membrane</location>
        <topology evidence="1">Single-pass type II membrane protein</topology>
    </subcellularLocation>
</comment>
<evidence type="ECO:0000256" key="12">
    <source>
        <dbReference type="ARBA" id="ARBA00023180"/>
    </source>
</evidence>
<evidence type="ECO:0000256" key="1">
    <source>
        <dbReference type="ARBA" id="ARBA00004576"/>
    </source>
</evidence>
<dbReference type="SMART" id="SM00449">
    <property type="entry name" value="SPRY"/>
    <property type="match status" value="1"/>
</dbReference>
<evidence type="ECO:0000256" key="7">
    <source>
        <dbReference type="ARBA" id="ARBA00022753"/>
    </source>
</evidence>
<evidence type="ECO:0000256" key="5">
    <source>
        <dbReference type="ARBA" id="ARBA00022554"/>
    </source>
</evidence>
<evidence type="ECO:0000256" key="9">
    <source>
        <dbReference type="ARBA" id="ARBA00022968"/>
    </source>
</evidence>
<dbReference type="OMA" id="SPYPYFR"/>
<dbReference type="PANTHER" id="PTHR12864">
    <property type="entry name" value="RAN BINDING PROTEIN 9-RELATED"/>
    <property type="match status" value="1"/>
</dbReference>
<dbReference type="EMBL" id="BDGX01000001">
    <property type="protein sequence ID" value="GAV46721.1"/>
    <property type="molecule type" value="Genomic_DNA"/>
</dbReference>
<feature type="compositionally biased region" description="Acidic residues" evidence="14">
    <location>
        <begin position="524"/>
        <end position="552"/>
    </location>
</feature>
<keyword evidence="16" id="KW-0732">Signal</keyword>
<feature type="chain" id="PRO_5010337365" description="B30.2/SPRY domain-containing protein" evidence="16">
    <location>
        <begin position="22"/>
        <end position="593"/>
    </location>
</feature>
<reference evidence="18 19" key="1">
    <citation type="submission" date="2016-08" db="EMBL/GenBank/DDBJ databases">
        <title>Draft genome sequence of allopolyploid Zygosaccharomyces rouxii.</title>
        <authorList>
            <person name="Watanabe J."/>
            <person name="Uehara K."/>
            <person name="Mogi Y."/>
            <person name="Tsukioka Y."/>
        </authorList>
    </citation>
    <scope>NUCLEOTIDE SEQUENCE [LARGE SCALE GENOMIC DNA]</scope>
    <source>
        <strain evidence="18 19">NBRC 110957</strain>
    </source>
</reference>
<feature type="compositionally biased region" description="Polar residues" evidence="14">
    <location>
        <begin position="583"/>
        <end position="593"/>
    </location>
</feature>
<feature type="compositionally biased region" description="Polar residues" evidence="14">
    <location>
        <begin position="482"/>
        <end position="495"/>
    </location>
</feature>
<dbReference type="InterPro" id="IPR035780">
    <property type="entry name" value="SPRY_Ssh4-like"/>
</dbReference>
<dbReference type="PROSITE" id="PS50188">
    <property type="entry name" value="B302_SPRY"/>
    <property type="match status" value="1"/>
</dbReference>
<feature type="signal peptide" evidence="16">
    <location>
        <begin position="1"/>
        <end position="21"/>
    </location>
</feature>
<dbReference type="GO" id="GO:0043328">
    <property type="term" value="P:protein transport to vacuole involved in ubiquitin-dependent protein catabolic process via the multivesicular body sorting pathway"/>
    <property type="evidence" value="ECO:0007669"/>
    <property type="project" value="EnsemblFungi"/>
</dbReference>
<dbReference type="Pfam" id="PF00622">
    <property type="entry name" value="SPRY"/>
    <property type="match status" value="1"/>
</dbReference>
<evidence type="ECO:0000313" key="19">
    <source>
        <dbReference type="Proteomes" id="UP000187013"/>
    </source>
</evidence>
<evidence type="ECO:0000256" key="3">
    <source>
        <dbReference type="ARBA" id="ARBA00006990"/>
    </source>
</evidence>
<feature type="transmembrane region" description="Helical" evidence="15">
    <location>
        <begin position="63"/>
        <end position="89"/>
    </location>
</feature>
<dbReference type="eggNOG" id="KOG1477">
    <property type="taxonomic scope" value="Eukaryota"/>
</dbReference>
<evidence type="ECO:0000256" key="11">
    <source>
        <dbReference type="ARBA" id="ARBA00023136"/>
    </source>
</evidence>
<keyword evidence="12" id="KW-0325">Glycoprotein</keyword>
<evidence type="ECO:0000256" key="15">
    <source>
        <dbReference type="SAM" id="Phobius"/>
    </source>
</evidence>
<evidence type="ECO:0000256" key="14">
    <source>
        <dbReference type="SAM" id="MobiDB-lite"/>
    </source>
</evidence>
<keyword evidence="4" id="KW-0813">Transport</keyword>
<comment type="caution">
    <text evidence="18">The sequence shown here is derived from an EMBL/GenBank/DDBJ whole genome shotgun (WGS) entry which is preliminary data.</text>
</comment>
<comment type="function">
    <text evidence="13">Components of the endosome-vacuole trafficking pathway that regulates nutrient transport. May be involved in processes which determine whether plasma membrane proteins are degraded or routed to the plasma membrane.</text>
</comment>
<dbReference type="InterPro" id="IPR043136">
    <property type="entry name" value="B30.2/SPRY_sf"/>
</dbReference>
<dbReference type="InterPro" id="IPR001870">
    <property type="entry name" value="B30.2/SPRY"/>
</dbReference>
<keyword evidence="5" id="KW-0926">Vacuole</keyword>
<dbReference type="Proteomes" id="UP000187013">
    <property type="component" value="Unassembled WGS sequence"/>
</dbReference>
<dbReference type="InterPro" id="IPR003877">
    <property type="entry name" value="SPRY_dom"/>
</dbReference>
<evidence type="ECO:0000256" key="6">
    <source>
        <dbReference type="ARBA" id="ARBA00022692"/>
    </source>
</evidence>
<proteinExistence type="inferred from homology"/>
<organism evidence="18 19">
    <name type="scientific">Zygosaccharomyces rouxii</name>
    <dbReference type="NCBI Taxonomy" id="4956"/>
    <lineage>
        <taxon>Eukaryota</taxon>
        <taxon>Fungi</taxon>
        <taxon>Dikarya</taxon>
        <taxon>Ascomycota</taxon>
        <taxon>Saccharomycotina</taxon>
        <taxon>Saccharomycetes</taxon>
        <taxon>Saccharomycetales</taxon>
        <taxon>Saccharomycetaceae</taxon>
        <taxon>Zygosaccharomyces</taxon>
    </lineage>
</organism>
<feature type="region of interest" description="Disordered" evidence="14">
    <location>
        <begin position="413"/>
        <end position="593"/>
    </location>
</feature>
<keyword evidence="7" id="KW-0967">Endosome</keyword>
<accession>A0A1Q2ZTE2</accession>
<feature type="domain" description="B30.2/SPRY" evidence="17">
    <location>
        <begin position="172"/>
        <end position="376"/>
    </location>
</feature>
<dbReference type="Gene3D" id="2.60.120.920">
    <property type="match status" value="1"/>
</dbReference>
<dbReference type="FunFam" id="2.60.120.920:FF:000065">
    <property type="entry name" value="Ear1p"/>
    <property type="match status" value="1"/>
</dbReference>
<dbReference type="GO" id="GO:1990756">
    <property type="term" value="F:ubiquitin-like ligase-substrate adaptor activity"/>
    <property type="evidence" value="ECO:0007669"/>
    <property type="project" value="EnsemblFungi"/>
</dbReference>
<dbReference type="CDD" id="cd12910">
    <property type="entry name" value="SPRY_SSH4_like"/>
    <property type="match status" value="1"/>
</dbReference>
<dbReference type="GO" id="GO:0010008">
    <property type="term" value="C:endosome membrane"/>
    <property type="evidence" value="ECO:0007669"/>
    <property type="project" value="UniProtKB-SubCell"/>
</dbReference>
<sequence>MINSIAPSLASFIGLLGFSNGYVIPRTEVVHDDTAGVMYILDGDGQYEGLSGQFGDDELDMDIMIFSLITIIFIYISICFVYITIRFVVKRILTRNARATLLQDGDEVRRTRRTIENLNARWPSALDDEDAVRDKLARLSPEEQFYYKQGEEYIRQNPPLIIPHALSSHDHVEDPVIDDAARQFINEEGAWAWEFQPDPNLPNDTILVENKSEISFLNYNYEASVCTNLPIPRINRVYYCEFKIFELNTQDGSGHHLGENELISFGLSTSPYPYFRLPGKHHHSIAYESTGARRFNDSFELEPKLATLFPRLEKGDVVGIGYRSNSGTVFFTRNGKKLKEDTVGGHVKGWKFKYVYPIVGANIPCKIHVNFGTYGFVYIEANVKKWGYAKSNGMKLPPPSYEEYNQDTLLESGCEDEVSDNESVSSANEGDIVDSQGELLPPPPGFEFSTSPNAHSHIDREEITLDSLPMEPPSYSDDERSASINPKVGNSTSSGKHPPRLHHLGKSQYDHVSGEDALERERLVDDEEYDDEDDYYEYEDLEYDEEQDEDGDGEGRERAEYEAEGTNGESRNEGYGAHENIHDNTVTNQFLQN</sequence>
<name>A0A1Q2ZTE2_ZYGRO</name>
<keyword evidence="10 15" id="KW-1133">Transmembrane helix</keyword>
<dbReference type="InterPro" id="IPR050618">
    <property type="entry name" value="Ubq-SigPath_Reg"/>
</dbReference>
<comment type="similarity">
    <text evidence="3">Belongs to the SSH4 family.</text>
</comment>